<organism evidence="1 2">
    <name type="scientific">Rosistilla oblonga</name>
    <dbReference type="NCBI Taxonomy" id="2527990"/>
    <lineage>
        <taxon>Bacteria</taxon>
        <taxon>Pseudomonadati</taxon>
        <taxon>Planctomycetota</taxon>
        <taxon>Planctomycetia</taxon>
        <taxon>Pirellulales</taxon>
        <taxon>Pirellulaceae</taxon>
        <taxon>Rosistilla</taxon>
    </lineage>
</organism>
<dbReference type="AlphaFoldDB" id="A0A518ITQ2"/>
<sequence length="211" mass="23723">MESKIEATRRLKVDGRWDEASAAKDREKTRLVESGMTRRQAGPLAWEWMIENFPPLSAADKAWRDSLPLIKIERFSSELLTGDDAEGYSINDYWWVLRYLVAYDLCIQRNDAAAAIEIQQRLLDECTSKDQAVLATLAIADLPHFIHACEARVETSMFTLIDAVGSSGLEIDALAHFYDTLSPMGVRLEAFQAESWGDLAASGKYRELFAA</sequence>
<dbReference type="EMBL" id="CP036318">
    <property type="protein sequence ID" value="QDV56467.1"/>
    <property type="molecule type" value="Genomic_DNA"/>
</dbReference>
<name>A0A518ITQ2_9BACT</name>
<protein>
    <submittedName>
        <fullName evidence="1">Uncharacterized protein</fullName>
    </submittedName>
</protein>
<evidence type="ECO:0000313" key="2">
    <source>
        <dbReference type="Proteomes" id="UP000316770"/>
    </source>
</evidence>
<gene>
    <name evidence="1" type="ORF">Mal33_24570</name>
</gene>
<dbReference type="Proteomes" id="UP000316770">
    <property type="component" value="Chromosome"/>
</dbReference>
<dbReference type="RefSeq" id="WP_145284930.1">
    <property type="nucleotide sequence ID" value="NZ_CP036318.1"/>
</dbReference>
<accession>A0A518ITQ2</accession>
<proteinExistence type="predicted"/>
<keyword evidence="2" id="KW-1185">Reference proteome</keyword>
<evidence type="ECO:0000313" key="1">
    <source>
        <dbReference type="EMBL" id="QDV56467.1"/>
    </source>
</evidence>
<reference evidence="1 2" key="1">
    <citation type="submission" date="2019-02" db="EMBL/GenBank/DDBJ databases">
        <title>Deep-cultivation of Planctomycetes and their phenomic and genomic characterization uncovers novel biology.</title>
        <authorList>
            <person name="Wiegand S."/>
            <person name="Jogler M."/>
            <person name="Boedeker C."/>
            <person name="Pinto D."/>
            <person name="Vollmers J."/>
            <person name="Rivas-Marin E."/>
            <person name="Kohn T."/>
            <person name="Peeters S.H."/>
            <person name="Heuer A."/>
            <person name="Rast P."/>
            <person name="Oberbeckmann S."/>
            <person name="Bunk B."/>
            <person name="Jeske O."/>
            <person name="Meyerdierks A."/>
            <person name="Storesund J.E."/>
            <person name="Kallscheuer N."/>
            <person name="Luecker S."/>
            <person name="Lage O.M."/>
            <person name="Pohl T."/>
            <person name="Merkel B.J."/>
            <person name="Hornburger P."/>
            <person name="Mueller R.-W."/>
            <person name="Bruemmer F."/>
            <person name="Labrenz M."/>
            <person name="Spormann A.M."/>
            <person name="Op den Camp H."/>
            <person name="Overmann J."/>
            <person name="Amann R."/>
            <person name="Jetten M.S.M."/>
            <person name="Mascher T."/>
            <person name="Medema M.H."/>
            <person name="Devos D.P."/>
            <person name="Kaster A.-K."/>
            <person name="Ovreas L."/>
            <person name="Rohde M."/>
            <person name="Galperin M.Y."/>
            <person name="Jogler C."/>
        </authorList>
    </citation>
    <scope>NUCLEOTIDE SEQUENCE [LARGE SCALE GENOMIC DNA]</scope>
    <source>
        <strain evidence="1 2">Mal33</strain>
    </source>
</reference>